<dbReference type="GO" id="GO:0008233">
    <property type="term" value="F:peptidase activity"/>
    <property type="evidence" value="ECO:0007669"/>
    <property type="project" value="UniProtKB-KW"/>
</dbReference>
<dbReference type="RefSeq" id="WP_074932938.1">
    <property type="nucleotide sequence ID" value="NZ_FORI01000009.1"/>
</dbReference>
<keyword evidence="4" id="KW-0645">Protease</keyword>
<dbReference type="InterPro" id="IPR036013">
    <property type="entry name" value="Band_7/SPFH_dom_sf"/>
</dbReference>
<dbReference type="Gene3D" id="3.30.479.30">
    <property type="entry name" value="Band 7 domain"/>
    <property type="match status" value="1"/>
</dbReference>
<gene>
    <name evidence="4" type="ORF">SAMN04487775_10946</name>
</gene>
<evidence type="ECO:0000256" key="2">
    <source>
        <dbReference type="SAM" id="Coils"/>
    </source>
</evidence>
<feature type="coiled-coil region" evidence="2">
    <location>
        <begin position="191"/>
        <end position="279"/>
    </location>
</feature>
<dbReference type="EMBL" id="FORI01000009">
    <property type="protein sequence ID" value="SFI96531.1"/>
    <property type="molecule type" value="Genomic_DNA"/>
</dbReference>
<dbReference type="GO" id="GO:0006508">
    <property type="term" value="P:proteolysis"/>
    <property type="evidence" value="ECO:0007669"/>
    <property type="project" value="UniProtKB-KW"/>
</dbReference>
<comment type="subcellular location">
    <subcellularLocation>
        <location evidence="1">Membrane</location>
        <topology evidence="1">Single-pass membrane protein</topology>
    </subcellularLocation>
</comment>
<keyword evidence="4" id="KW-0378">Hydrolase</keyword>
<dbReference type="Pfam" id="PF01145">
    <property type="entry name" value="Band_7"/>
    <property type="match status" value="1"/>
</dbReference>
<sequence>MNKKLIKNLVLCGVIGLLALVTILNSCTVISPNERGVKVTLGQVQGDVLQPGMNFHAPFITTIRKFRLEPKTYEVSFSCGQDGAITKDMQTVGSTVAVRYIYDEKRIMDIVTRYQNDAVIQGAMRDNVKASLKETVGQYSIYDLVEKQNEVTSKVATTMLSRMADYPIDISQTTITNWDWSDDFDKQIKETANRAQEVKKAEQDLKLAEQNAQKQVKEAEAKKAAIEQEAEAALIKAQKEAEAKKVEADALAYYNAKVAQNYQVEIKLKELEIELERAKKWDGRQVPEYVPLTAAGGIVNLPAAKN</sequence>
<dbReference type="GO" id="GO:0016020">
    <property type="term" value="C:membrane"/>
    <property type="evidence" value="ECO:0007669"/>
    <property type="project" value="UniProtKB-SubCell"/>
</dbReference>
<dbReference type="SUPFAM" id="SSF117892">
    <property type="entry name" value="Band 7/SPFH domain"/>
    <property type="match status" value="1"/>
</dbReference>
<keyword evidence="2" id="KW-0175">Coiled coil</keyword>
<organism evidence="4 5">
    <name type="scientific">Treponema bryantii</name>
    <dbReference type="NCBI Taxonomy" id="163"/>
    <lineage>
        <taxon>Bacteria</taxon>
        <taxon>Pseudomonadati</taxon>
        <taxon>Spirochaetota</taxon>
        <taxon>Spirochaetia</taxon>
        <taxon>Spirochaetales</taxon>
        <taxon>Treponemataceae</taxon>
        <taxon>Treponema</taxon>
    </lineage>
</organism>
<dbReference type="InterPro" id="IPR000163">
    <property type="entry name" value="Prohibitin"/>
</dbReference>
<dbReference type="AlphaFoldDB" id="A0A1I3MI03"/>
<proteinExistence type="predicted"/>
<keyword evidence="5" id="KW-1185">Reference proteome</keyword>
<protein>
    <submittedName>
        <fullName evidence="4">Regulator of protease activity HflC, stomatin/prohibitin superfamily</fullName>
    </submittedName>
</protein>
<dbReference type="Proteomes" id="UP000182737">
    <property type="component" value="Unassembled WGS sequence"/>
</dbReference>
<evidence type="ECO:0000313" key="4">
    <source>
        <dbReference type="EMBL" id="SFI96531.1"/>
    </source>
</evidence>
<feature type="domain" description="Band 7" evidence="3">
    <location>
        <begin position="25"/>
        <end position="196"/>
    </location>
</feature>
<dbReference type="PANTHER" id="PTHR42911:SF2">
    <property type="entry name" value="PROHIBITIN FAMILY PROTEIN"/>
    <property type="match status" value="1"/>
</dbReference>
<dbReference type="InterPro" id="IPR001107">
    <property type="entry name" value="Band_7"/>
</dbReference>
<evidence type="ECO:0000313" key="5">
    <source>
        <dbReference type="Proteomes" id="UP000182737"/>
    </source>
</evidence>
<dbReference type="CDD" id="cd03401">
    <property type="entry name" value="SPFH_prohibitin"/>
    <property type="match status" value="1"/>
</dbReference>
<evidence type="ECO:0000259" key="3">
    <source>
        <dbReference type="SMART" id="SM00244"/>
    </source>
</evidence>
<dbReference type="PANTHER" id="PTHR42911">
    <property type="entry name" value="MODULATOR OF FTSH PROTEASE HFLC"/>
    <property type="match status" value="1"/>
</dbReference>
<accession>A0A1I3MI03</accession>
<reference evidence="5" key="1">
    <citation type="submission" date="2016-10" db="EMBL/GenBank/DDBJ databases">
        <authorList>
            <person name="Varghese N."/>
            <person name="Submissions S."/>
        </authorList>
    </citation>
    <scope>NUCLEOTIDE SEQUENCE [LARGE SCALE GENOMIC DNA]</scope>
    <source>
        <strain evidence="5">XBD1002</strain>
    </source>
</reference>
<dbReference type="SMART" id="SM00244">
    <property type="entry name" value="PHB"/>
    <property type="match status" value="1"/>
</dbReference>
<name>A0A1I3MI03_9SPIR</name>
<dbReference type="OrthoDB" id="9812991at2"/>
<evidence type="ECO:0000256" key="1">
    <source>
        <dbReference type="ARBA" id="ARBA00004167"/>
    </source>
</evidence>